<proteinExistence type="predicted"/>
<dbReference type="InterPro" id="IPR036869">
    <property type="entry name" value="J_dom_sf"/>
</dbReference>
<feature type="compositionally biased region" description="Basic and acidic residues" evidence="1">
    <location>
        <begin position="382"/>
        <end position="391"/>
    </location>
</feature>
<sequence>MNSLPPDPWMALGLDRTADKSEVRAAYKRLVLKCHPDKVQDPTLKAQKHDEFQKVQQAYELLNDDVERSKYEEQVRLMEQRVRQQGNMKNMPNSSASRTSPRHAAFDVRNAEPPRFRTSTGSTKVYTYSSPHTRSHDDVPSSRIHPVFEEMERKARRTASYDEKEKPSRREEERRERRRREDEEIRAKDKEREREREREREKEREREAYKAEKKKLEKEQRDRYKKQQDRERARESDEKAHRHKPYVEPYGGGFPAQEEETYLSTSARPEKKRSSSKKHSENRDRDRDRERERERDKSSSRPPQPPLLETVLPHEQSFSHARSYIAVAGGSAPSQQFWKSKSQSPLEPIFSAPTPPPAAVAAEFLEEDILRRSTARAAGRRSSHDTPKKETYVINVAPTSRPIPSLAKTHSTPPIVPGSPPRVSVSRSNTIPLEAYVARAPMPTPTLSRGQTWTAGTGAATSPDDRYNHYGGESDEERPRPRRSRRARSPRQQTHYRVDGERAYKLDQHYPEGQSPSSRRYMPEVDSRSSPLTASYPGVPFPKVKEARGFMPTDISFSEYHYPSISHHDQFVPAS</sequence>
<feature type="compositionally biased region" description="Basic and acidic residues" evidence="1">
    <location>
        <begin position="496"/>
        <end position="510"/>
    </location>
</feature>
<feature type="compositionally biased region" description="Basic and acidic residues" evidence="1">
    <location>
        <begin position="134"/>
        <end position="240"/>
    </location>
</feature>
<protein>
    <recommendedName>
        <fullName evidence="2">J domain-containing protein</fullName>
    </recommendedName>
</protein>
<feature type="compositionally biased region" description="Basic and acidic residues" evidence="1">
    <location>
        <begin position="104"/>
        <end position="115"/>
    </location>
</feature>
<reference evidence="3" key="2">
    <citation type="submission" date="2023-06" db="EMBL/GenBank/DDBJ databases">
        <authorList>
            <consortium name="Lawrence Berkeley National Laboratory"/>
            <person name="Haridas S."/>
            <person name="Hensen N."/>
            <person name="Bonometti L."/>
            <person name="Westerberg I."/>
            <person name="Brannstrom I.O."/>
            <person name="Guillou S."/>
            <person name="Cros-Aarteil S."/>
            <person name="Calhoun S."/>
            <person name="Kuo A."/>
            <person name="Mondo S."/>
            <person name="Pangilinan J."/>
            <person name="Riley R."/>
            <person name="Labutti K."/>
            <person name="Andreopoulos B."/>
            <person name="Lipzen A."/>
            <person name="Chen C."/>
            <person name="Yanf M."/>
            <person name="Daum C."/>
            <person name="Ng V."/>
            <person name="Clum A."/>
            <person name="Steindorff A."/>
            <person name="Ohm R."/>
            <person name="Martin F."/>
            <person name="Silar P."/>
            <person name="Natvig D."/>
            <person name="Lalanne C."/>
            <person name="Gautier V."/>
            <person name="Ament-Velasquez S.L."/>
            <person name="Kruys A."/>
            <person name="Hutchinson M.I."/>
            <person name="Powell A.J."/>
            <person name="Barry K."/>
            <person name="Miller A.N."/>
            <person name="Grigoriev I.V."/>
            <person name="Debuchy R."/>
            <person name="Gladieux P."/>
            <person name="Thoren M.H."/>
            <person name="Johannesson H."/>
        </authorList>
    </citation>
    <scope>NUCLEOTIDE SEQUENCE</scope>
    <source>
        <strain evidence="3">CBS 958.72</strain>
    </source>
</reference>
<reference evidence="3" key="1">
    <citation type="journal article" date="2023" name="Mol. Phylogenet. Evol.">
        <title>Genome-scale phylogeny and comparative genomics of the fungal order Sordariales.</title>
        <authorList>
            <person name="Hensen N."/>
            <person name="Bonometti L."/>
            <person name="Westerberg I."/>
            <person name="Brannstrom I.O."/>
            <person name="Guillou S."/>
            <person name="Cros-Aarteil S."/>
            <person name="Calhoun S."/>
            <person name="Haridas S."/>
            <person name="Kuo A."/>
            <person name="Mondo S."/>
            <person name="Pangilinan J."/>
            <person name="Riley R."/>
            <person name="LaButti K."/>
            <person name="Andreopoulos B."/>
            <person name="Lipzen A."/>
            <person name="Chen C."/>
            <person name="Yan M."/>
            <person name="Daum C."/>
            <person name="Ng V."/>
            <person name="Clum A."/>
            <person name="Steindorff A."/>
            <person name="Ohm R.A."/>
            <person name="Martin F."/>
            <person name="Silar P."/>
            <person name="Natvig D.O."/>
            <person name="Lalanne C."/>
            <person name="Gautier V."/>
            <person name="Ament-Velasquez S.L."/>
            <person name="Kruys A."/>
            <person name="Hutchinson M.I."/>
            <person name="Powell A.J."/>
            <person name="Barry K."/>
            <person name="Miller A.N."/>
            <person name="Grigoriev I.V."/>
            <person name="Debuchy R."/>
            <person name="Gladieux P."/>
            <person name="Hiltunen Thoren M."/>
            <person name="Johannesson H."/>
        </authorList>
    </citation>
    <scope>NUCLEOTIDE SEQUENCE</scope>
    <source>
        <strain evidence="3">CBS 958.72</strain>
    </source>
</reference>
<dbReference type="SMART" id="SM00271">
    <property type="entry name" value="DnaJ"/>
    <property type="match status" value="1"/>
</dbReference>
<organism evidence="3 4">
    <name type="scientific">Lasiosphaeria ovina</name>
    <dbReference type="NCBI Taxonomy" id="92902"/>
    <lineage>
        <taxon>Eukaryota</taxon>
        <taxon>Fungi</taxon>
        <taxon>Dikarya</taxon>
        <taxon>Ascomycota</taxon>
        <taxon>Pezizomycotina</taxon>
        <taxon>Sordariomycetes</taxon>
        <taxon>Sordariomycetidae</taxon>
        <taxon>Sordariales</taxon>
        <taxon>Lasiosphaeriaceae</taxon>
        <taxon>Lasiosphaeria</taxon>
    </lineage>
</organism>
<evidence type="ECO:0000313" key="3">
    <source>
        <dbReference type="EMBL" id="KAK3366091.1"/>
    </source>
</evidence>
<dbReference type="SUPFAM" id="SSF46565">
    <property type="entry name" value="Chaperone J-domain"/>
    <property type="match status" value="1"/>
</dbReference>
<dbReference type="CDD" id="cd06257">
    <property type="entry name" value="DnaJ"/>
    <property type="match status" value="1"/>
</dbReference>
<evidence type="ECO:0000256" key="1">
    <source>
        <dbReference type="SAM" id="MobiDB-lite"/>
    </source>
</evidence>
<gene>
    <name evidence="3" type="ORF">B0T24DRAFT_597833</name>
</gene>
<dbReference type="EMBL" id="JAULSN010000008">
    <property type="protein sequence ID" value="KAK3366091.1"/>
    <property type="molecule type" value="Genomic_DNA"/>
</dbReference>
<dbReference type="AlphaFoldDB" id="A0AAE0JYN6"/>
<dbReference type="InterPro" id="IPR050817">
    <property type="entry name" value="DjlA_DnaK_co-chaperone"/>
</dbReference>
<dbReference type="PRINTS" id="PR00625">
    <property type="entry name" value="JDOMAIN"/>
</dbReference>
<keyword evidence="4" id="KW-1185">Reference proteome</keyword>
<feature type="region of interest" description="Disordered" evidence="1">
    <location>
        <begin position="375"/>
        <end position="544"/>
    </location>
</feature>
<dbReference type="InterPro" id="IPR001623">
    <property type="entry name" value="DnaJ_domain"/>
</dbReference>
<feature type="compositionally biased region" description="Polar residues" evidence="1">
    <location>
        <begin position="117"/>
        <end position="132"/>
    </location>
</feature>
<comment type="caution">
    <text evidence="3">The sequence shown here is derived from an EMBL/GenBank/DDBJ whole genome shotgun (WGS) entry which is preliminary data.</text>
</comment>
<evidence type="ECO:0000259" key="2">
    <source>
        <dbReference type="PROSITE" id="PS50076"/>
    </source>
</evidence>
<feature type="region of interest" description="Disordered" evidence="1">
    <location>
        <begin position="82"/>
        <end position="309"/>
    </location>
</feature>
<feature type="region of interest" description="Disordered" evidence="1">
    <location>
        <begin position="331"/>
        <end position="354"/>
    </location>
</feature>
<dbReference type="PROSITE" id="PS00636">
    <property type="entry name" value="DNAJ_1"/>
    <property type="match status" value="1"/>
</dbReference>
<dbReference type="Pfam" id="PF00226">
    <property type="entry name" value="DnaJ"/>
    <property type="match status" value="1"/>
</dbReference>
<dbReference type="Gene3D" id="1.10.287.110">
    <property type="entry name" value="DnaJ domain"/>
    <property type="match status" value="1"/>
</dbReference>
<name>A0AAE0JYN6_9PEZI</name>
<evidence type="ECO:0000313" key="4">
    <source>
        <dbReference type="Proteomes" id="UP001287356"/>
    </source>
</evidence>
<feature type="domain" description="J" evidence="2">
    <location>
        <begin position="7"/>
        <end position="75"/>
    </location>
</feature>
<accession>A0AAE0JYN6</accession>
<dbReference type="PROSITE" id="PS50076">
    <property type="entry name" value="DNAJ_2"/>
    <property type="match status" value="1"/>
</dbReference>
<dbReference type="Proteomes" id="UP001287356">
    <property type="component" value="Unassembled WGS sequence"/>
</dbReference>
<dbReference type="InterPro" id="IPR018253">
    <property type="entry name" value="DnaJ_domain_CS"/>
</dbReference>
<dbReference type="PANTHER" id="PTHR24074">
    <property type="entry name" value="CO-CHAPERONE PROTEIN DJLA"/>
    <property type="match status" value="1"/>
</dbReference>
<feature type="compositionally biased region" description="Low complexity" evidence="1">
    <location>
        <begin position="450"/>
        <end position="461"/>
    </location>
</feature>
<feature type="compositionally biased region" description="Basic residues" evidence="1">
    <location>
        <begin position="480"/>
        <end position="489"/>
    </location>
</feature>
<feature type="compositionally biased region" description="Polar residues" evidence="1">
    <location>
        <begin position="83"/>
        <end position="99"/>
    </location>
</feature>
<feature type="compositionally biased region" description="Polar residues" evidence="1">
    <location>
        <begin position="332"/>
        <end position="345"/>
    </location>
</feature>
<feature type="compositionally biased region" description="Basic and acidic residues" evidence="1">
    <location>
        <begin position="268"/>
        <end position="299"/>
    </location>
</feature>